<dbReference type="InterPro" id="IPR027417">
    <property type="entry name" value="P-loop_NTPase"/>
</dbReference>
<keyword evidence="2" id="KW-0547">Nucleotide-binding</keyword>
<feature type="domain" description="ABC transporter" evidence="1">
    <location>
        <begin position="63"/>
        <end position="132"/>
    </location>
</feature>
<dbReference type="Proteomes" id="UP000323565">
    <property type="component" value="Chromosome"/>
</dbReference>
<dbReference type="Gene3D" id="3.40.50.300">
    <property type="entry name" value="P-loop containing nucleotide triphosphate hydrolases"/>
    <property type="match status" value="1"/>
</dbReference>
<dbReference type="PANTHER" id="PTHR24221">
    <property type="entry name" value="ATP-BINDING CASSETTE SUB-FAMILY B"/>
    <property type="match status" value="1"/>
</dbReference>
<organism evidence="2 3">
    <name type="scientific">Dermacoccus abyssi</name>
    <dbReference type="NCBI Taxonomy" id="322596"/>
    <lineage>
        <taxon>Bacteria</taxon>
        <taxon>Bacillati</taxon>
        <taxon>Actinomycetota</taxon>
        <taxon>Actinomycetes</taxon>
        <taxon>Micrococcales</taxon>
        <taxon>Dermacoccaceae</taxon>
        <taxon>Dermacoccus</taxon>
    </lineage>
</organism>
<name>A0ABX5ZB13_9MICO</name>
<dbReference type="SUPFAM" id="SSF52540">
    <property type="entry name" value="P-loop containing nucleoside triphosphate hydrolases"/>
    <property type="match status" value="1"/>
</dbReference>
<evidence type="ECO:0000313" key="2">
    <source>
        <dbReference type="EMBL" id="QEH93798.1"/>
    </source>
</evidence>
<gene>
    <name evidence="2" type="ORF">FV141_09845</name>
</gene>
<accession>A0ABX5ZB13</accession>
<keyword evidence="2" id="KW-0067">ATP-binding</keyword>
<proteinExistence type="predicted"/>
<dbReference type="InterPro" id="IPR039421">
    <property type="entry name" value="Type_1_exporter"/>
</dbReference>
<dbReference type="PANTHER" id="PTHR24221:SF654">
    <property type="entry name" value="ATP-BINDING CASSETTE SUB-FAMILY B MEMBER 6"/>
    <property type="match status" value="1"/>
</dbReference>
<dbReference type="InterPro" id="IPR003439">
    <property type="entry name" value="ABC_transporter-like_ATP-bd"/>
</dbReference>
<dbReference type="EMBL" id="CP043031">
    <property type="protein sequence ID" value="QEH93798.1"/>
    <property type="molecule type" value="Genomic_DNA"/>
</dbReference>
<dbReference type="Pfam" id="PF00005">
    <property type="entry name" value="ABC_tran"/>
    <property type="match status" value="1"/>
</dbReference>
<evidence type="ECO:0000259" key="1">
    <source>
        <dbReference type="Pfam" id="PF00005"/>
    </source>
</evidence>
<dbReference type="GO" id="GO:0005524">
    <property type="term" value="F:ATP binding"/>
    <property type="evidence" value="ECO:0007669"/>
    <property type="project" value="UniProtKB-KW"/>
</dbReference>
<evidence type="ECO:0000313" key="3">
    <source>
        <dbReference type="Proteomes" id="UP000323565"/>
    </source>
</evidence>
<keyword evidence="3" id="KW-1185">Reference proteome</keyword>
<protein>
    <submittedName>
        <fullName evidence="2">ATP-binding cassette domain-containing protein</fullName>
    </submittedName>
</protein>
<sequence length="149" mass="15199">MSASSVWAERVSPSPSTLCGASTTASRALLDVKALPRPCPRGGGAIAVHEVSFRYPDGDADVLSHISLRVPSGSSLALCGISGSGKTTLVDIILGLITPTSGTVTFNDVPTDTAGDAWHDIVAYVPQDVYITDSTLAGNVAFGPNRGGT</sequence>
<reference evidence="2 3" key="1">
    <citation type="submission" date="2019-08" db="EMBL/GenBank/DDBJ databases">
        <title>Dermacoccus abyssi strain HZAU 226, whole genome Nanopore sequencing project.</title>
        <authorList>
            <person name="Guo A."/>
            <person name="Zhang X."/>
            <person name="Ruan Y."/>
            <person name="Liu W."/>
            <person name="Chen Q."/>
            <person name="Gu L."/>
        </authorList>
    </citation>
    <scope>NUCLEOTIDE SEQUENCE [LARGE SCALE GENOMIC DNA]</scope>
    <source>
        <strain evidence="2 3">HZAU 226</strain>
    </source>
</reference>